<dbReference type="AlphaFoldDB" id="A0A699ZPH9"/>
<protein>
    <submittedName>
        <fullName evidence="1">Uncharacterized protein</fullName>
    </submittedName>
</protein>
<comment type="caution">
    <text evidence="1">The sequence shown here is derived from an EMBL/GenBank/DDBJ whole genome shotgun (WGS) entry which is preliminary data.</text>
</comment>
<dbReference type="EMBL" id="BLLF01001701">
    <property type="protein sequence ID" value="GFH20806.1"/>
    <property type="molecule type" value="Genomic_DNA"/>
</dbReference>
<proteinExistence type="predicted"/>
<gene>
    <name evidence="1" type="ORF">HaLaN_17988</name>
</gene>
<name>A0A699ZPH9_HAELA</name>
<sequence>MAVSVFDPVAVPEGPAGVEALKSHIFGQQTGDAESLRITEQAITVLTERLVKQQDAQALSELLD</sequence>
<accession>A0A699ZPH9</accession>
<keyword evidence="2" id="KW-1185">Reference proteome</keyword>
<feature type="non-terminal residue" evidence="1">
    <location>
        <position position="1"/>
    </location>
</feature>
<reference evidence="1 2" key="1">
    <citation type="submission" date="2020-02" db="EMBL/GenBank/DDBJ databases">
        <title>Draft genome sequence of Haematococcus lacustris strain NIES-144.</title>
        <authorList>
            <person name="Morimoto D."/>
            <person name="Nakagawa S."/>
            <person name="Yoshida T."/>
            <person name="Sawayama S."/>
        </authorList>
    </citation>
    <scope>NUCLEOTIDE SEQUENCE [LARGE SCALE GENOMIC DNA]</scope>
    <source>
        <strain evidence="1 2">NIES-144</strain>
    </source>
</reference>
<evidence type="ECO:0000313" key="2">
    <source>
        <dbReference type="Proteomes" id="UP000485058"/>
    </source>
</evidence>
<evidence type="ECO:0000313" key="1">
    <source>
        <dbReference type="EMBL" id="GFH20806.1"/>
    </source>
</evidence>
<dbReference type="Proteomes" id="UP000485058">
    <property type="component" value="Unassembled WGS sequence"/>
</dbReference>
<organism evidence="1 2">
    <name type="scientific">Haematococcus lacustris</name>
    <name type="common">Green alga</name>
    <name type="synonym">Haematococcus pluvialis</name>
    <dbReference type="NCBI Taxonomy" id="44745"/>
    <lineage>
        <taxon>Eukaryota</taxon>
        <taxon>Viridiplantae</taxon>
        <taxon>Chlorophyta</taxon>
        <taxon>core chlorophytes</taxon>
        <taxon>Chlorophyceae</taxon>
        <taxon>CS clade</taxon>
        <taxon>Chlamydomonadales</taxon>
        <taxon>Haematococcaceae</taxon>
        <taxon>Haematococcus</taxon>
    </lineage>
</organism>